<evidence type="ECO:0000256" key="1">
    <source>
        <dbReference type="SAM" id="MobiDB-lite"/>
    </source>
</evidence>
<name>A0AAD7RAW5_9TELE</name>
<comment type="caution">
    <text evidence="2">The sequence shown here is derived from an EMBL/GenBank/DDBJ whole genome shotgun (WGS) entry which is preliminary data.</text>
</comment>
<feature type="region of interest" description="Disordered" evidence="1">
    <location>
        <begin position="1"/>
        <end position="72"/>
    </location>
</feature>
<reference evidence="2" key="1">
    <citation type="journal article" date="2023" name="Science">
        <title>Genome structures resolve the early diversification of teleost fishes.</title>
        <authorList>
            <person name="Parey E."/>
            <person name="Louis A."/>
            <person name="Montfort J."/>
            <person name="Bouchez O."/>
            <person name="Roques C."/>
            <person name="Iampietro C."/>
            <person name="Lluch J."/>
            <person name="Castinel A."/>
            <person name="Donnadieu C."/>
            <person name="Desvignes T."/>
            <person name="Floi Bucao C."/>
            <person name="Jouanno E."/>
            <person name="Wen M."/>
            <person name="Mejri S."/>
            <person name="Dirks R."/>
            <person name="Jansen H."/>
            <person name="Henkel C."/>
            <person name="Chen W.J."/>
            <person name="Zahm M."/>
            <person name="Cabau C."/>
            <person name="Klopp C."/>
            <person name="Thompson A.W."/>
            <person name="Robinson-Rechavi M."/>
            <person name="Braasch I."/>
            <person name="Lecointre G."/>
            <person name="Bobe J."/>
            <person name="Postlethwait J.H."/>
            <person name="Berthelot C."/>
            <person name="Roest Crollius H."/>
            <person name="Guiguen Y."/>
        </authorList>
    </citation>
    <scope>NUCLEOTIDE SEQUENCE</scope>
    <source>
        <strain evidence="2">NC1722</strain>
    </source>
</reference>
<organism evidence="2 3">
    <name type="scientific">Aldrovandia affinis</name>
    <dbReference type="NCBI Taxonomy" id="143900"/>
    <lineage>
        <taxon>Eukaryota</taxon>
        <taxon>Metazoa</taxon>
        <taxon>Chordata</taxon>
        <taxon>Craniata</taxon>
        <taxon>Vertebrata</taxon>
        <taxon>Euteleostomi</taxon>
        <taxon>Actinopterygii</taxon>
        <taxon>Neopterygii</taxon>
        <taxon>Teleostei</taxon>
        <taxon>Notacanthiformes</taxon>
        <taxon>Halosauridae</taxon>
        <taxon>Aldrovandia</taxon>
    </lineage>
</organism>
<accession>A0AAD7RAW5</accession>
<feature type="compositionally biased region" description="Polar residues" evidence="1">
    <location>
        <begin position="12"/>
        <end position="24"/>
    </location>
</feature>
<gene>
    <name evidence="2" type="ORF">AAFF_G00302630</name>
</gene>
<dbReference type="Proteomes" id="UP001221898">
    <property type="component" value="Unassembled WGS sequence"/>
</dbReference>
<dbReference type="AlphaFoldDB" id="A0AAD7RAW5"/>
<proteinExistence type="predicted"/>
<dbReference type="EMBL" id="JAINUG010000433">
    <property type="protein sequence ID" value="KAJ8371756.1"/>
    <property type="molecule type" value="Genomic_DNA"/>
</dbReference>
<protein>
    <submittedName>
        <fullName evidence="2">Uncharacterized protein</fullName>
    </submittedName>
</protein>
<keyword evidence="3" id="KW-1185">Reference proteome</keyword>
<evidence type="ECO:0000313" key="3">
    <source>
        <dbReference type="Proteomes" id="UP001221898"/>
    </source>
</evidence>
<sequence>MAMKCAGAINPAKTTLLSAQTSPDPSLYPYKQNIPFAQEAWSHPTPPSHTPNTLSIRDTPRPSGPQQRLQFP</sequence>
<evidence type="ECO:0000313" key="2">
    <source>
        <dbReference type="EMBL" id="KAJ8371756.1"/>
    </source>
</evidence>